<evidence type="ECO:0008006" key="5">
    <source>
        <dbReference type="Google" id="ProtNLM"/>
    </source>
</evidence>
<name>A0A917KZ38_9ACTN</name>
<dbReference type="RefSeq" id="WP_189313647.1">
    <property type="nucleotide sequence ID" value="NZ_BMQA01000018.1"/>
</dbReference>
<evidence type="ECO:0000313" key="4">
    <source>
        <dbReference type="Proteomes" id="UP000657574"/>
    </source>
</evidence>
<feature type="region of interest" description="Disordered" evidence="1">
    <location>
        <begin position="63"/>
        <end position="82"/>
    </location>
</feature>
<feature type="region of interest" description="Disordered" evidence="1">
    <location>
        <begin position="91"/>
        <end position="130"/>
    </location>
</feature>
<keyword evidence="4" id="KW-1185">Reference proteome</keyword>
<protein>
    <recommendedName>
        <fullName evidence="5">Two-component sensor histidine kinase</fullName>
    </recommendedName>
</protein>
<accession>A0A917KZ38</accession>
<dbReference type="Proteomes" id="UP000657574">
    <property type="component" value="Unassembled WGS sequence"/>
</dbReference>
<reference evidence="3" key="2">
    <citation type="submission" date="2020-09" db="EMBL/GenBank/DDBJ databases">
        <authorList>
            <person name="Sun Q."/>
            <person name="Ohkuma M."/>
        </authorList>
    </citation>
    <scope>NUCLEOTIDE SEQUENCE</scope>
    <source>
        <strain evidence="3">JCM 3086</strain>
    </source>
</reference>
<comment type="caution">
    <text evidence="3">The sequence shown here is derived from an EMBL/GenBank/DDBJ whole genome shotgun (WGS) entry which is preliminary data.</text>
</comment>
<dbReference type="AlphaFoldDB" id="A0A917KZ38"/>
<keyword evidence="2" id="KW-0812">Transmembrane</keyword>
<keyword evidence="2" id="KW-0472">Membrane</keyword>
<evidence type="ECO:0000256" key="1">
    <source>
        <dbReference type="SAM" id="MobiDB-lite"/>
    </source>
</evidence>
<sequence length="130" mass="14106">MPIVRGLLNPRSVRWKTIFLVTLACAAMALTVGVLVHESTLKRSMHEGAGKAAEALTRAIQDARNSGEAPPLAAPGDLPDPLLRQVRLHGEGTFYEDKRYARPQAPGRDDGEGPGQRRTLHHRSAGGWPL</sequence>
<organism evidence="3 4">
    <name type="scientific">Streptomyces brasiliensis</name>
    <dbReference type="NCBI Taxonomy" id="1954"/>
    <lineage>
        <taxon>Bacteria</taxon>
        <taxon>Bacillati</taxon>
        <taxon>Actinomycetota</taxon>
        <taxon>Actinomycetes</taxon>
        <taxon>Kitasatosporales</taxon>
        <taxon>Streptomycetaceae</taxon>
        <taxon>Streptomyces</taxon>
    </lineage>
</organism>
<evidence type="ECO:0000256" key="2">
    <source>
        <dbReference type="SAM" id="Phobius"/>
    </source>
</evidence>
<reference evidence="3" key="1">
    <citation type="journal article" date="2014" name="Int. J. Syst. Evol. Microbiol.">
        <title>Complete genome sequence of Corynebacterium casei LMG S-19264T (=DSM 44701T), isolated from a smear-ripened cheese.</title>
        <authorList>
            <consortium name="US DOE Joint Genome Institute (JGI-PGF)"/>
            <person name="Walter F."/>
            <person name="Albersmeier A."/>
            <person name="Kalinowski J."/>
            <person name="Ruckert C."/>
        </authorList>
    </citation>
    <scope>NUCLEOTIDE SEQUENCE</scope>
    <source>
        <strain evidence="3">JCM 3086</strain>
    </source>
</reference>
<feature type="transmembrane region" description="Helical" evidence="2">
    <location>
        <begin position="17"/>
        <end position="36"/>
    </location>
</feature>
<keyword evidence="2" id="KW-1133">Transmembrane helix</keyword>
<evidence type="ECO:0000313" key="3">
    <source>
        <dbReference type="EMBL" id="GGJ34191.1"/>
    </source>
</evidence>
<feature type="compositionally biased region" description="Low complexity" evidence="1">
    <location>
        <begin position="69"/>
        <end position="82"/>
    </location>
</feature>
<dbReference type="EMBL" id="BMQA01000018">
    <property type="protein sequence ID" value="GGJ34191.1"/>
    <property type="molecule type" value="Genomic_DNA"/>
</dbReference>
<proteinExistence type="predicted"/>
<gene>
    <name evidence="3" type="ORF">GCM10010121_051760</name>
</gene>